<evidence type="ECO:0000256" key="3">
    <source>
        <dbReference type="ARBA" id="ARBA00022777"/>
    </source>
</evidence>
<name>A6DII6_9BACT</name>
<evidence type="ECO:0000256" key="5">
    <source>
        <dbReference type="PROSITE-ProRule" id="PRU10141"/>
    </source>
</evidence>
<dbReference type="OrthoDB" id="9814968at2"/>
<evidence type="ECO:0000256" key="2">
    <source>
        <dbReference type="ARBA" id="ARBA00022741"/>
    </source>
</evidence>
<keyword evidence="1" id="KW-0808">Transferase</keyword>
<keyword evidence="7" id="KW-1133">Transmembrane helix</keyword>
<dbReference type="PANTHER" id="PTHR24348">
    <property type="entry name" value="SERINE/THREONINE-PROTEIN KINASE UNC-51-RELATED"/>
    <property type="match status" value="1"/>
</dbReference>
<dbReference type="GO" id="GO:0004674">
    <property type="term" value="F:protein serine/threonine kinase activity"/>
    <property type="evidence" value="ECO:0007669"/>
    <property type="project" value="UniProtKB-KW"/>
</dbReference>
<dbReference type="PANTHER" id="PTHR24348:SF22">
    <property type="entry name" value="NON-SPECIFIC SERINE_THREONINE PROTEIN KINASE"/>
    <property type="match status" value="1"/>
</dbReference>
<keyword evidence="10" id="KW-1185">Reference proteome</keyword>
<dbReference type="Gene3D" id="1.10.510.10">
    <property type="entry name" value="Transferase(Phosphotransferase) domain 1"/>
    <property type="match status" value="1"/>
</dbReference>
<dbReference type="Proteomes" id="UP000004947">
    <property type="component" value="Unassembled WGS sequence"/>
</dbReference>
<dbReference type="InterPro" id="IPR017441">
    <property type="entry name" value="Protein_kinase_ATP_BS"/>
</dbReference>
<dbReference type="STRING" id="313628.LNTAR_10166"/>
<keyword evidence="7" id="KW-0812">Transmembrane</keyword>
<evidence type="ECO:0000256" key="6">
    <source>
        <dbReference type="SAM" id="MobiDB-lite"/>
    </source>
</evidence>
<comment type="caution">
    <text evidence="9">The sequence shown here is derived from an EMBL/GenBank/DDBJ whole genome shotgun (WGS) entry which is preliminary data.</text>
</comment>
<dbReference type="SMART" id="SM00220">
    <property type="entry name" value="S_TKc"/>
    <property type="match status" value="1"/>
</dbReference>
<evidence type="ECO:0000313" key="10">
    <source>
        <dbReference type="Proteomes" id="UP000004947"/>
    </source>
</evidence>
<dbReference type="AlphaFoldDB" id="A6DII6"/>
<evidence type="ECO:0000259" key="8">
    <source>
        <dbReference type="PROSITE" id="PS50011"/>
    </source>
</evidence>
<evidence type="ECO:0000313" key="9">
    <source>
        <dbReference type="EMBL" id="EDM28272.1"/>
    </source>
</evidence>
<dbReference type="InterPro" id="IPR011009">
    <property type="entry name" value="Kinase-like_dom_sf"/>
</dbReference>
<dbReference type="GO" id="GO:0005524">
    <property type="term" value="F:ATP binding"/>
    <property type="evidence" value="ECO:0007669"/>
    <property type="project" value="UniProtKB-UniRule"/>
</dbReference>
<keyword evidence="4 5" id="KW-0067">ATP-binding</keyword>
<protein>
    <submittedName>
        <fullName evidence="9">Serine/threonine protein kinase, Pkn2 family protein</fullName>
    </submittedName>
</protein>
<dbReference type="GO" id="GO:0016020">
    <property type="term" value="C:membrane"/>
    <property type="evidence" value="ECO:0007669"/>
    <property type="project" value="TreeGrafter"/>
</dbReference>
<feature type="transmembrane region" description="Helical" evidence="7">
    <location>
        <begin position="300"/>
        <end position="318"/>
    </location>
</feature>
<keyword evidence="3 9" id="KW-0418">Kinase</keyword>
<dbReference type="PROSITE" id="PS50011">
    <property type="entry name" value="PROTEIN_KINASE_DOM"/>
    <property type="match status" value="1"/>
</dbReference>
<dbReference type="InterPro" id="IPR000719">
    <property type="entry name" value="Prot_kinase_dom"/>
</dbReference>
<dbReference type="GO" id="GO:0005829">
    <property type="term" value="C:cytosol"/>
    <property type="evidence" value="ECO:0007669"/>
    <property type="project" value="TreeGrafter"/>
</dbReference>
<dbReference type="RefSeq" id="WP_007277717.1">
    <property type="nucleotide sequence ID" value="NZ_ABCK01000005.1"/>
</dbReference>
<keyword evidence="7" id="KW-0472">Membrane</keyword>
<dbReference type="SUPFAM" id="SSF56112">
    <property type="entry name" value="Protein kinase-like (PK-like)"/>
    <property type="match status" value="1"/>
</dbReference>
<feature type="compositionally biased region" description="Basic and acidic residues" evidence="6">
    <location>
        <begin position="357"/>
        <end position="366"/>
    </location>
</feature>
<dbReference type="EMBL" id="ABCK01000005">
    <property type="protein sequence ID" value="EDM28272.1"/>
    <property type="molecule type" value="Genomic_DNA"/>
</dbReference>
<evidence type="ECO:0000256" key="1">
    <source>
        <dbReference type="ARBA" id="ARBA00022679"/>
    </source>
</evidence>
<dbReference type="InterPro" id="IPR045269">
    <property type="entry name" value="Atg1-like"/>
</dbReference>
<dbReference type="CDD" id="cd14014">
    <property type="entry name" value="STKc_PknB_like"/>
    <property type="match status" value="1"/>
</dbReference>
<dbReference type="GO" id="GO:0000407">
    <property type="term" value="C:phagophore assembly site"/>
    <property type="evidence" value="ECO:0007669"/>
    <property type="project" value="TreeGrafter"/>
</dbReference>
<sequence length="571" mass="64841">MIDYIDKYRIEKLLGRGGMGEVYLAVDLDSNTNVAVKTFHVDLDDTSQRIDQEIKALFKLRHRNIVKMLDFGNESGMDYIVFEYASTGTLTDLMKNHGGKLHPEKAVELIYQITLGLCFAHDKGIIHRDIKPENILINDFGDPVLTDFGIVKFQNQSSVSSGLTVTNTALGSPHYIAPEQAMNAKNVSKQSDIYSLGASFYHILTGFTPFSSEECSPVQVMLKHIQERLIPPNKRYEEISHSLNSVILKMMEKNPENRYRNCSELILDLELLRDDLYAQVNCLQDYTENTKALSSNKTKLLISSLIVAIVIPLLFILFSDKPAPPQKQSPDAVNRVSKVGITTETESITELPPTNKKTKEVRKDPVLSEEEPPVQNKPTTFRNRVTKTDNPAEIKIGNDNKASRTQGLNRPINKARQQTLKKKTNYVNKDIAAQSKDIDQLSKWMPFDSDSQIFTNRTNQHWKDIPNGFNGWSFTQNMAHRGISNFQVKNEGTVYLLVTDRWGGGGSINPQLRQEMITQREFLNLGWQVELPVNTKEGHTTFTVYSKYCKAGEILKYRTEKYIAPMLLEKK</sequence>
<evidence type="ECO:0000256" key="4">
    <source>
        <dbReference type="ARBA" id="ARBA00022840"/>
    </source>
</evidence>
<evidence type="ECO:0000256" key="7">
    <source>
        <dbReference type="SAM" id="Phobius"/>
    </source>
</evidence>
<feature type="domain" description="Protein kinase" evidence="8">
    <location>
        <begin position="8"/>
        <end position="272"/>
    </location>
</feature>
<feature type="binding site" evidence="5">
    <location>
        <position position="37"/>
    </location>
    <ligand>
        <name>ATP</name>
        <dbReference type="ChEBI" id="CHEBI:30616"/>
    </ligand>
</feature>
<accession>A6DII6</accession>
<dbReference type="PROSITE" id="PS00107">
    <property type="entry name" value="PROTEIN_KINASE_ATP"/>
    <property type="match status" value="1"/>
</dbReference>
<dbReference type="Pfam" id="PF00069">
    <property type="entry name" value="Pkinase"/>
    <property type="match status" value="1"/>
</dbReference>
<dbReference type="PROSITE" id="PS00108">
    <property type="entry name" value="PROTEIN_KINASE_ST"/>
    <property type="match status" value="1"/>
</dbReference>
<keyword evidence="9" id="KW-0723">Serine/threonine-protein kinase</keyword>
<gene>
    <name evidence="9" type="ORF">LNTAR_10166</name>
</gene>
<proteinExistence type="predicted"/>
<dbReference type="eggNOG" id="COG0515">
    <property type="taxonomic scope" value="Bacteria"/>
</dbReference>
<keyword evidence="2 5" id="KW-0547">Nucleotide-binding</keyword>
<organism evidence="9 10">
    <name type="scientific">Lentisphaera araneosa HTCC2155</name>
    <dbReference type="NCBI Taxonomy" id="313628"/>
    <lineage>
        <taxon>Bacteria</taxon>
        <taxon>Pseudomonadati</taxon>
        <taxon>Lentisphaerota</taxon>
        <taxon>Lentisphaeria</taxon>
        <taxon>Lentisphaerales</taxon>
        <taxon>Lentisphaeraceae</taxon>
        <taxon>Lentisphaera</taxon>
    </lineage>
</organism>
<dbReference type="GO" id="GO:0005776">
    <property type="term" value="C:autophagosome"/>
    <property type="evidence" value="ECO:0007669"/>
    <property type="project" value="TreeGrafter"/>
</dbReference>
<reference evidence="9 10" key="1">
    <citation type="journal article" date="2010" name="J. Bacteriol.">
        <title>Genome sequence of Lentisphaera araneosa HTCC2155T, the type species of the order Lentisphaerales in the phylum Lentisphaerae.</title>
        <authorList>
            <person name="Thrash J.C."/>
            <person name="Cho J.C."/>
            <person name="Vergin K.L."/>
            <person name="Morris R.M."/>
            <person name="Giovannoni S.J."/>
        </authorList>
    </citation>
    <scope>NUCLEOTIDE SEQUENCE [LARGE SCALE GENOMIC DNA]</scope>
    <source>
        <strain evidence="9 10">HTCC2155</strain>
    </source>
</reference>
<dbReference type="InterPro" id="IPR008271">
    <property type="entry name" value="Ser/Thr_kinase_AS"/>
</dbReference>
<feature type="region of interest" description="Disordered" evidence="6">
    <location>
        <begin position="344"/>
        <end position="382"/>
    </location>
</feature>